<organism evidence="3 4">
    <name type="scientific">Mycena metata</name>
    <dbReference type="NCBI Taxonomy" id="1033252"/>
    <lineage>
        <taxon>Eukaryota</taxon>
        <taxon>Fungi</taxon>
        <taxon>Dikarya</taxon>
        <taxon>Basidiomycota</taxon>
        <taxon>Agaricomycotina</taxon>
        <taxon>Agaricomycetes</taxon>
        <taxon>Agaricomycetidae</taxon>
        <taxon>Agaricales</taxon>
        <taxon>Marasmiineae</taxon>
        <taxon>Mycenaceae</taxon>
        <taxon>Mycena</taxon>
    </lineage>
</organism>
<sequence>MVGACPVLVVLSMLAPYSAHFCGRFSALATRDVKATGLAWPCLCVSVTLCFYLPCAKAFSQK</sequence>
<dbReference type="EMBL" id="JARKIB010000018">
    <property type="protein sequence ID" value="KAJ7769395.1"/>
    <property type="molecule type" value="Genomic_DNA"/>
</dbReference>
<dbReference type="AlphaFoldDB" id="A0AAD7JPR6"/>
<name>A0AAD7JPR6_9AGAR</name>
<accession>A0AAD7JPR6</accession>
<feature type="signal peptide" evidence="2">
    <location>
        <begin position="1"/>
        <end position="19"/>
    </location>
</feature>
<gene>
    <name evidence="3" type="ORF">B0H16DRAFT_1517736</name>
</gene>
<reference evidence="3" key="1">
    <citation type="submission" date="2023-03" db="EMBL/GenBank/DDBJ databases">
        <title>Massive genome expansion in bonnet fungi (Mycena s.s.) driven by repeated elements and novel gene families across ecological guilds.</title>
        <authorList>
            <consortium name="Lawrence Berkeley National Laboratory"/>
            <person name="Harder C.B."/>
            <person name="Miyauchi S."/>
            <person name="Viragh M."/>
            <person name="Kuo A."/>
            <person name="Thoen E."/>
            <person name="Andreopoulos B."/>
            <person name="Lu D."/>
            <person name="Skrede I."/>
            <person name="Drula E."/>
            <person name="Henrissat B."/>
            <person name="Morin E."/>
            <person name="Kohler A."/>
            <person name="Barry K."/>
            <person name="LaButti K."/>
            <person name="Morin E."/>
            <person name="Salamov A."/>
            <person name="Lipzen A."/>
            <person name="Mereny Z."/>
            <person name="Hegedus B."/>
            <person name="Baldrian P."/>
            <person name="Stursova M."/>
            <person name="Weitz H."/>
            <person name="Taylor A."/>
            <person name="Grigoriev I.V."/>
            <person name="Nagy L.G."/>
            <person name="Martin F."/>
            <person name="Kauserud H."/>
        </authorList>
    </citation>
    <scope>NUCLEOTIDE SEQUENCE</scope>
    <source>
        <strain evidence="3">CBHHK182m</strain>
    </source>
</reference>
<keyword evidence="4" id="KW-1185">Reference proteome</keyword>
<keyword evidence="1" id="KW-1133">Transmembrane helix</keyword>
<evidence type="ECO:0000256" key="2">
    <source>
        <dbReference type="SAM" id="SignalP"/>
    </source>
</evidence>
<comment type="caution">
    <text evidence="3">The sequence shown here is derived from an EMBL/GenBank/DDBJ whole genome shotgun (WGS) entry which is preliminary data.</text>
</comment>
<feature type="chain" id="PRO_5042133337" evidence="2">
    <location>
        <begin position="20"/>
        <end position="62"/>
    </location>
</feature>
<dbReference type="Proteomes" id="UP001215598">
    <property type="component" value="Unassembled WGS sequence"/>
</dbReference>
<keyword evidence="1" id="KW-0472">Membrane</keyword>
<evidence type="ECO:0000313" key="4">
    <source>
        <dbReference type="Proteomes" id="UP001215598"/>
    </source>
</evidence>
<feature type="transmembrane region" description="Helical" evidence="1">
    <location>
        <begin position="37"/>
        <end position="55"/>
    </location>
</feature>
<keyword evidence="2" id="KW-0732">Signal</keyword>
<evidence type="ECO:0000256" key="1">
    <source>
        <dbReference type="SAM" id="Phobius"/>
    </source>
</evidence>
<evidence type="ECO:0000313" key="3">
    <source>
        <dbReference type="EMBL" id="KAJ7769395.1"/>
    </source>
</evidence>
<protein>
    <submittedName>
        <fullName evidence="3">Uncharacterized protein</fullName>
    </submittedName>
</protein>
<keyword evidence="1" id="KW-0812">Transmembrane</keyword>
<proteinExistence type="predicted"/>